<protein>
    <submittedName>
        <fullName evidence="1">Uncharacterized protein</fullName>
    </submittedName>
</protein>
<organism evidence="1">
    <name type="scientific">candidate division WOR-3 bacterium</name>
    <dbReference type="NCBI Taxonomy" id="2052148"/>
    <lineage>
        <taxon>Bacteria</taxon>
        <taxon>Bacteria division WOR-3</taxon>
    </lineage>
</organism>
<comment type="caution">
    <text evidence="1">The sequence shown here is derived from an EMBL/GenBank/DDBJ whole genome shotgun (WGS) entry which is preliminary data.</text>
</comment>
<gene>
    <name evidence="1" type="ORF">ENV38_01270</name>
</gene>
<proteinExistence type="predicted"/>
<name>A0A7V3KMT8_UNCW3</name>
<evidence type="ECO:0000313" key="1">
    <source>
        <dbReference type="EMBL" id="HGB35520.1"/>
    </source>
</evidence>
<dbReference type="AlphaFoldDB" id="A0A7V3KMT8"/>
<dbReference type="EMBL" id="DTGD01000051">
    <property type="protein sequence ID" value="HGB35520.1"/>
    <property type="molecule type" value="Genomic_DNA"/>
</dbReference>
<accession>A0A7V3KMT8</accession>
<sequence>MRVRLEMESPNVDKTPETKLAPYLKDAYLSYKIGNVKFAFGVQPTIILETPEKVWGLRSVEKTLLDFQRVVSSRDLGVSANFKQSIAELNLLVAKGGKNKLNNYFGIKIQPFEGLTFDLSGHYELIDDSNTGLLLRPFIGYEMPTFRTGMEFAYYKKGNDKQGFASIFAVKEITRRMEVYLRYDRLMQANPEANKITYMPLSKLSKANILYGGLTYKIIRNVSIAPNIAYAMYDNRNITNDLYAKLTFNASF</sequence>
<reference evidence="1" key="1">
    <citation type="journal article" date="2020" name="mSystems">
        <title>Genome- and Community-Level Interaction Insights into Carbon Utilization and Element Cycling Functions of Hydrothermarchaeota in Hydrothermal Sediment.</title>
        <authorList>
            <person name="Zhou Z."/>
            <person name="Liu Y."/>
            <person name="Xu W."/>
            <person name="Pan J."/>
            <person name="Luo Z.H."/>
            <person name="Li M."/>
        </authorList>
    </citation>
    <scope>NUCLEOTIDE SEQUENCE [LARGE SCALE GENOMIC DNA]</scope>
    <source>
        <strain evidence="1">SpSt-754</strain>
    </source>
</reference>